<dbReference type="EMBL" id="NWUJ01000004">
    <property type="protein sequence ID" value="PFH35941.1"/>
    <property type="molecule type" value="Genomic_DNA"/>
</dbReference>
<feature type="compositionally biased region" description="Low complexity" evidence="1">
    <location>
        <begin position="267"/>
        <end position="276"/>
    </location>
</feature>
<comment type="caution">
    <text evidence="2">The sequence shown here is derived from an EMBL/GenBank/DDBJ whole genome shotgun (WGS) entry which is preliminary data.</text>
</comment>
<feature type="region of interest" description="Disordered" evidence="1">
    <location>
        <begin position="1112"/>
        <end position="1134"/>
    </location>
</feature>
<feature type="region of interest" description="Disordered" evidence="1">
    <location>
        <begin position="501"/>
        <end position="520"/>
    </location>
</feature>
<accession>A0A2A9MI61</accession>
<feature type="region of interest" description="Disordered" evidence="1">
    <location>
        <begin position="1257"/>
        <end position="1314"/>
    </location>
</feature>
<feature type="region of interest" description="Disordered" evidence="1">
    <location>
        <begin position="267"/>
        <end position="308"/>
    </location>
</feature>
<sequence>MAADNSDVPEAFEDAAGDSTRQVPGSLPYERQRPPAPADVKQNPALSSLRMPDTLIREDMQENPRTATSAWVSRALSESTVQKGGSGGWGATPWLQKCRDGNVVVPAEPRRRAKELLQAKKARKIKHFSKITFTNPDPSYYNLLPVQPAVGWWKSVLTRPKHSLAFLRRMASNLHVAIPDTVFCSSTDCFYISSLPQRLEGTTDEGGRKPGLPNGEHGATGWIICSDFSAAKLLENKLASRLQTEGQESPAWEASSHNVVSSQRCSFSGSLSDQSSGTATRERERASFAGSRIQQPPAGALPQAKRDSPPLYPAAVMKQMHYIRRDCNITKALDLATFGSMSSDSSLERVYQEFVRGKPRSRCQLTRVCWSALRAPSGFTLVNRLTPQRARHLGGDLTSQFCVSGDNPPLNGVSKTAEEEHRRNADPAEKSFDVFPVAGATLSAAAQVAKTIFHFTQNVFRLWLETIVVDLVKGPPHRTWYFLQVKSFTIRQAAPTAPISLPSATEADDECDDEPGGRRKQKACDDIRRSAIPSLCYMCGLTHRKKDLTKTVNLRMMLETQHHMRKRGLDIFFFPVSGRLQLSSNRPICSLCYSLYLAERELIQVELDLAQALRQPMPHRDPAFFSFTGVLDAIQSSSQANDPYLIDLMRSFNNAPPRQLAPLPEDEEGGDAARANLDLQQDCGKERDAFVAFVSANTERPGGEAEPPGARGLPSKSITPCADPAPAPRPDAGPAAVAARPRPTAASGAVSELPDAKQPCVPRPRDPATLPGLFAHAGGAPPAAGGAASSQKAPRRDTPPGCRRTARQRRFTGGSGAVAPPKQTLRGGEAVSSCWKAKGEDDRGLQLPPKLYQWRMMLFVHSLQDLPSHLLPFEQEDASSGDAGPAPEGSTGFRGPTASQLAIELELFGSTTTLPLTTPDRKPDFAPGDEPRRRGGGYPPASAEWANERSPGTGADGAGGRAQPGASLQYIPVKRFLVIYLFSVSPRLHKIFQQETIRFRLLSSASARPWTPAHSASLGSSSSLSAGRLHHSRLMPAVISACLTCSRACCGEAAADGTPSSRGAVDFRPASRLTAAEIIGRRPYSAATTKRAGRLCQTCGCDGACGGRADPPADTPAETCRPRSRPQTAASAPVGRHEKCGLAALRGRPSAGSPAPAEPAAGLLREVATGSCSLARLAGVKHSKQQTYVLLFAKPRGRGQARLRLALGLHQDMQVPSQYVCARAYADALLPARPYSSPCPLPAEWLDCLAGSAVGEDGAPGGARAPAAHEPPEKEGRAELALRPDMQSQPNSAVFHPVRRRGGGVAGGGGLRDR</sequence>
<feature type="region of interest" description="Disordered" evidence="1">
    <location>
        <begin position="1"/>
        <end position="46"/>
    </location>
</feature>
<dbReference type="RefSeq" id="XP_029219950.1">
    <property type="nucleotide sequence ID" value="XM_029364027.1"/>
</dbReference>
<dbReference type="KEGG" id="bbes:BESB_055920"/>
<keyword evidence="3" id="KW-1185">Reference proteome</keyword>
<reference evidence="2 3" key="1">
    <citation type="submission" date="2017-09" db="EMBL/GenBank/DDBJ databases">
        <title>Genome sequencing of Besnoitia besnoiti strain Bb-Ger1.</title>
        <authorList>
            <person name="Schares G."/>
            <person name="Venepally P."/>
            <person name="Lorenzi H.A."/>
        </authorList>
    </citation>
    <scope>NUCLEOTIDE SEQUENCE [LARGE SCALE GENOMIC DNA]</scope>
    <source>
        <strain evidence="2 3">Bb-Ger1</strain>
    </source>
</reference>
<organism evidence="2 3">
    <name type="scientific">Besnoitia besnoiti</name>
    <name type="common">Apicomplexan protozoan</name>
    <dbReference type="NCBI Taxonomy" id="94643"/>
    <lineage>
        <taxon>Eukaryota</taxon>
        <taxon>Sar</taxon>
        <taxon>Alveolata</taxon>
        <taxon>Apicomplexa</taxon>
        <taxon>Conoidasida</taxon>
        <taxon>Coccidia</taxon>
        <taxon>Eucoccidiorida</taxon>
        <taxon>Eimeriorina</taxon>
        <taxon>Sarcocystidae</taxon>
        <taxon>Besnoitia</taxon>
    </lineage>
</organism>
<proteinExistence type="predicted"/>
<dbReference type="GeneID" id="40310521"/>
<evidence type="ECO:0000256" key="1">
    <source>
        <dbReference type="SAM" id="MobiDB-lite"/>
    </source>
</evidence>
<evidence type="ECO:0000313" key="3">
    <source>
        <dbReference type="Proteomes" id="UP000224006"/>
    </source>
</evidence>
<dbReference type="OrthoDB" id="65154at2759"/>
<dbReference type="Proteomes" id="UP000224006">
    <property type="component" value="Chromosome IV"/>
</dbReference>
<dbReference type="VEuPathDB" id="ToxoDB:BESB_055920"/>
<name>A0A2A9MI61_BESBE</name>
<feature type="compositionally biased region" description="Gly residues" evidence="1">
    <location>
        <begin position="1303"/>
        <end position="1314"/>
    </location>
</feature>
<feature type="region of interest" description="Disordered" evidence="1">
    <location>
        <begin position="698"/>
        <end position="826"/>
    </location>
</feature>
<feature type="region of interest" description="Disordered" evidence="1">
    <location>
        <begin position="875"/>
        <end position="896"/>
    </location>
</feature>
<feature type="compositionally biased region" description="Basic and acidic residues" evidence="1">
    <location>
        <begin position="919"/>
        <end position="933"/>
    </location>
</feature>
<feature type="region of interest" description="Disordered" evidence="1">
    <location>
        <begin position="912"/>
        <end position="962"/>
    </location>
</feature>
<feature type="compositionally biased region" description="Low complexity" evidence="1">
    <location>
        <begin position="732"/>
        <end position="746"/>
    </location>
</feature>
<feature type="compositionally biased region" description="Basic and acidic residues" evidence="1">
    <location>
        <begin position="1270"/>
        <end position="1282"/>
    </location>
</feature>
<protein>
    <submittedName>
        <fullName evidence="2">Uncharacterized protein</fullName>
    </submittedName>
</protein>
<evidence type="ECO:0000313" key="2">
    <source>
        <dbReference type="EMBL" id="PFH35941.1"/>
    </source>
</evidence>
<gene>
    <name evidence="2" type="ORF">BESB_055920</name>
</gene>
<feature type="compositionally biased region" description="Low complexity" evidence="1">
    <location>
        <begin position="777"/>
        <end position="788"/>
    </location>
</feature>